<evidence type="ECO:0000256" key="1">
    <source>
        <dbReference type="ARBA" id="ARBA00004651"/>
    </source>
</evidence>
<feature type="transmembrane region" description="Helical" evidence="8">
    <location>
        <begin position="135"/>
        <end position="159"/>
    </location>
</feature>
<evidence type="ECO:0000256" key="6">
    <source>
        <dbReference type="ARBA" id="ARBA00023136"/>
    </source>
</evidence>
<dbReference type="SMART" id="SM00014">
    <property type="entry name" value="acidPPc"/>
    <property type="match status" value="1"/>
</dbReference>
<reference evidence="10 11" key="1">
    <citation type="submission" date="2017-04" db="EMBL/GenBank/DDBJ databases">
        <title>Comparative genome analysis of Subtercola boreus.</title>
        <authorList>
            <person name="Cho Y.-J."/>
            <person name="Cho A."/>
            <person name="Kim O.-S."/>
            <person name="Lee J.-I."/>
        </authorList>
    </citation>
    <scope>NUCLEOTIDE SEQUENCE [LARGE SCALE GENOMIC DNA]</scope>
    <source>
        <strain evidence="10 11">P28004</strain>
    </source>
</reference>
<dbReference type="Proteomes" id="UP000257080">
    <property type="component" value="Unassembled WGS sequence"/>
</dbReference>
<feature type="transmembrane region" description="Helical" evidence="8">
    <location>
        <begin position="57"/>
        <end position="76"/>
    </location>
</feature>
<proteinExistence type="predicted"/>
<dbReference type="EMBL" id="NBXE01000008">
    <property type="protein sequence ID" value="RFA28657.1"/>
    <property type="molecule type" value="Genomic_DNA"/>
</dbReference>
<dbReference type="GO" id="GO:0016787">
    <property type="term" value="F:hydrolase activity"/>
    <property type="evidence" value="ECO:0007669"/>
    <property type="project" value="UniProtKB-KW"/>
</dbReference>
<comment type="subcellular location">
    <subcellularLocation>
        <location evidence="1">Cell membrane</location>
        <topology evidence="1">Multi-pass membrane protein</topology>
    </subcellularLocation>
</comment>
<organism evidence="10 11">
    <name type="scientific">Subtercola boreus</name>
    <dbReference type="NCBI Taxonomy" id="120213"/>
    <lineage>
        <taxon>Bacteria</taxon>
        <taxon>Bacillati</taxon>
        <taxon>Actinomycetota</taxon>
        <taxon>Actinomycetes</taxon>
        <taxon>Micrococcales</taxon>
        <taxon>Microbacteriaceae</taxon>
        <taxon>Subtercola</taxon>
    </lineage>
</organism>
<feature type="transmembrane region" description="Helical" evidence="8">
    <location>
        <begin position="30"/>
        <end position="51"/>
    </location>
</feature>
<gene>
    <name evidence="10" type="ORF">B7R25_02690</name>
</gene>
<evidence type="ECO:0000256" key="7">
    <source>
        <dbReference type="SAM" id="MobiDB-lite"/>
    </source>
</evidence>
<dbReference type="PANTHER" id="PTHR14969:SF62">
    <property type="entry name" value="DECAPRENYLPHOSPHORYL-5-PHOSPHORIBOSE PHOSPHATASE RV3807C-RELATED"/>
    <property type="match status" value="1"/>
</dbReference>
<dbReference type="AlphaFoldDB" id="A0A3E0WDW7"/>
<dbReference type="Gene3D" id="1.20.144.10">
    <property type="entry name" value="Phosphatidic acid phosphatase type 2/haloperoxidase"/>
    <property type="match status" value="1"/>
</dbReference>
<dbReference type="OrthoDB" id="4333485at2"/>
<feature type="transmembrane region" description="Helical" evidence="8">
    <location>
        <begin position="171"/>
        <end position="189"/>
    </location>
</feature>
<feature type="region of interest" description="Disordered" evidence="7">
    <location>
        <begin position="83"/>
        <end position="102"/>
    </location>
</feature>
<dbReference type="PANTHER" id="PTHR14969">
    <property type="entry name" value="SPHINGOSINE-1-PHOSPHATE PHOSPHOHYDROLASE"/>
    <property type="match status" value="1"/>
</dbReference>
<keyword evidence="3 8" id="KW-0812">Transmembrane</keyword>
<evidence type="ECO:0000256" key="4">
    <source>
        <dbReference type="ARBA" id="ARBA00022801"/>
    </source>
</evidence>
<keyword evidence="4" id="KW-0378">Hydrolase</keyword>
<name>A0A3E0WDW7_9MICO</name>
<keyword evidence="5 8" id="KW-1133">Transmembrane helix</keyword>
<dbReference type="InterPro" id="IPR036938">
    <property type="entry name" value="PAP2/HPO_sf"/>
</dbReference>
<dbReference type="RefSeq" id="WP_116417453.1">
    <property type="nucleotide sequence ID" value="NZ_NBXC01000008.1"/>
</dbReference>
<feature type="domain" description="Phosphatidic acid phosphatase type 2/haloperoxidase" evidence="9">
    <location>
        <begin position="60"/>
        <end position="186"/>
    </location>
</feature>
<evidence type="ECO:0000313" key="11">
    <source>
        <dbReference type="Proteomes" id="UP000257080"/>
    </source>
</evidence>
<evidence type="ECO:0000313" key="10">
    <source>
        <dbReference type="EMBL" id="RFA28657.1"/>
    </source>
</evidence>
<dbReference type="SUPFAM" id="SSF48317">
    <property type="entry name" value="Acid phosphatase/Vanadium-dependent haloperoxidase"/>
    <property type="match status" value="1"/>
</dbReference>
<evidence type="ECO:0000259" key="9">
    <source>
        <dbReference type="SMART" id="SM00014"/>
    </source>
</evidence>
<comment type="caution">
    <text evidence="10">The sequence shown here is derived from an EMBL/GenBank/DDBJ whole genome shotgun (WGS) entry which is preliminary data.</text>
</comment>
<dbReference type="GO" id="GO:0005886">
    <property type="term" value="C:plasma membrane"/>
    <property type="evidence" value="ECO:0007669"/>
    <property type="project" value="UniProtKB-SubCell"/>
</dbReference>
<evidence type="ECO:0000256" key="5">
    <source>
        <dbReference type="ARBA" id="ARBA00022989"/>
    </source>
</evidence>
<dbReference type="InterPro" id="IPR000326">
    <property type="entry name" value="PAP2/HPO"/>
</dbReference>
<keyword evidence="2" id="KW-1003">Cell membrane</keyword>
<accession>A0A3E0WDW7</accession>
<evidence type="ECO:0000256" key="8">
    <source>
        <dbReference type="SAM" id="Phobius"/>
    </source>
</evidence>
<sequence length="190" mass="19626">MTTLRAREIDVIVRVQGTTFARAAVPVGKALSLFGEHAAGWIVLGLIGAVLDLQRVMPWLVSVGAVIVAHGLSVVIKRFVRRPRPGSAAPSGADGAGPGGRAYRPDSSGPVIVYAKAPSKLSFPSSHASSTMAAAIVYTALVPALWPVAVLVVLAMGYSRIILGMHFVTDVLAGFAIGLIVGLPTVLLLA</sequence>
<evidence type="ECO:0000256" key="2">
    <source>
        <dbReference type="ARBA" id="ARBA00022475"/>
    </source>
</evidence>
<dbReference type="Pfam" id="PF01569">
    <property type="entry name" value="PAP2"/>
    <property type="match status" value="1"/>
</dbReference>
<protein>
    <recommendedName>
        <fullName evidence="9">Phosphatidic acid phosphatase type 2/haloperoxidase domain-containing protein</fullName>
    </recommendedName>
</protein>
<evidence type="ECO:0000256" key="3">
    <source>
        <dbReference type="ARBA" id="ARBA00022692"/>
    </source>
</evidence>
<keyword evidence="6 8" id="KW-0472">Membrane</keyword>